<comment type="catalytic activity">
    <reaction evidence="3">
        <text>Cleavage of hydrophobic, N-terminal signal or leader sequences from secreted and periplasmic proteins.</text>
        <dbReference type="EC" id="3.4.21.89"/>
    </reaction>
</comment>
<comment type="caution">
    <text evidence="5">The sequence shown here is derived from an EMBL/GenBank/DDBJ whole genome shotgun (WGS) entry which is preliminary data.</text>
</comment>
<dbReference type="OrthoDB" id="9802919at2"/>
<evidence type="ECO:0000256" key="2">
    <source>
        <dbReference type="ARBA" id="ARBA00009370"/>
    </source>
</evidence>
<evidence type="ECO:0000256" key="1">
    <source>
        <dbReference type="ARBA" id="ARBA00004401"/>
    </source>
</evidence>
<keyword evidence="6" id="KW-1185">Reference proteome</keyword>
<reference evidence="5 6" key="1">
    <citation type="submission" date="2017-05" db="EMBL/GenBank/DDBJ databases">
        <title>Vagococcus spp. assemblies.</title>
        <authorList>
            <person name="Gulvik C.A."/>
        </authorList>
    </citation>
    <scope>NUCLEOTIDE SEQUENCE [LARGE SCALE GENOMIC DNA]</scope>
    <source>
        <strain evidence="5 6">SS1714</strain>
    </source>
</reference>
<dbReference type="EMBL" id="NGKB01000001">
    <property type="protein sequence ID" value="RSU16825.1"/>
    <property type="molecule type" value="Genomic_DNA"/>
</dbReference>
<dbReference type="Gene3D" id="2.10.109.10">
    <property type="entry name" value="Umud Fragment, subunit A"/>
    <property type="match status" value="1"/>
</dbReference>
<dbReference type="AlphaFoldDB" id="A0A430B941"/>
<keyword evidence="3" id="KW-0645">Protease</keyword>
<keyword evidence="3" id="KW-0378">Hydrolase</keyword>
<protein>
    <recommendedName>
        <fullName evidence="3">Signal peptidase I</fullName>
        <ecNumber evidence="3">3.4.21.89</ecNumber>
    </recommendedName>
</protein>
<organism evidence="5 6">
    <name type="scientific">Vagococcus carniphilus</name>
    <dbReference type="NCBI Taxonomy" id="218144"/>
    <lineage>
        <taxon>Bacteria</taxon>
        <taxon>Bacillati</taxon>
        <taxon>Bacillota</taxon>
        <taxon>Bacilli</taxon>
        <taxon>Lactobacillales</taxon>
        <taxon>Enterococcaceae</taxon>
        <taxon>Vagococcus</taxon>
    </lineage>
</organism>
<dbReference type="Pfam" id="PF10502">
    <property type="entry name" value="Peptidase_S26"/>
    <property type="match status" value="1"/>
</dbReference>
<dbReference type="PANTHER" id="PTHR43390:SF1">
    <property type="entry name" value="CHLOROPLAST PROCESSING PEPTIDASE"/>
    <property type="match status" value="1"/>
</dbReference>
<comment type="subcellular location">
    <subcellularLocation>
        <location evidence="1">Cell membrane</location>
        <topology evidence="1">Single-pass type II membrane protein</topology>
    </subcellularLocation>
    <subcellularLocation>
        <location evidence="3">Membrane</location>
        <topology evidence="3">Single-pass type II membrane protein</topology>
    </subcellularLocation>
</comment>
<evidence type="ECO:0000313" key="6">
    <source>
        <dbReference type="Proteomes" id="UP000288028"/>
    </source>
</evidence>
<dbReference type="Proteomes" id="UP000288028">
    <property type="component" value="Unassembled WGS sequence"/>
</dbReference>
<evidence type="ECO:0000256" key="3">
    <source>
        <dbReference type="RuleBase" id="RU362042"/>
    </source>
</evidence>
<comment type="similarity">
    <text evidence="2 3">Belongs to the peptidase S26 family.</text>
</comment>
<dbReference type="InterPro" id="IPR000223">
    <property type="entry name" value="Pept_S26A_signal_pept_1"/>
</dbReference>
<sequence>MESRYNVGSGGASFFVSKKSKKRHIPDLDMNHNPVWQVLTDNNFPKKKSSGKKKKKKVSESSIDDDLQLIFDELEEKKEFEKAFKNKQKKKKNRKFELSLFKVIVSILVLLIVGIVGTVIVKYDRYTVPTNSMASTLEKNNQVLFKSNLPISRFSVVLVEKEGKKDVLRVVGMPGDDIKMSNDTLQVNGSIYEESYLKNNFVNFKYQEGNARKVYTSNFDMKHIVGQKEELSNIPERKYYLLGDNRQKVTDSRKVGLYDESDIKGVAVMKIAPIKEIGTIQ</sequence>
<dbReference type="EC" id="3.4.21.89" evidence="3"/>
<dbReference type="PRINTS" id="PR00727">
    <property type="entry name" value="LEADERPTASE"/>
</dbReference>
<dbReference type="GO" id="GO:0005886">
    <property type="term" value="C:plasma membrane"/>
    <property type="evidence" value="ECO:0007669"/>
    <property type="project" value="UniProtKB-SubCell"/>
</dbReference>
<dbReference type="InterPro" id="IPR036286">
    <property type="entry name" value="LexA/Signal_pep-like_sf"/>
</dbReference>
<evidence type="ECO:0000259" key="4">
    <source>
        <dbReference type="Pfam" id="PF10502"/>
    </source>
</evidence>
<dbReference type="SUPFAM" id="SSF51306">
    <property type="entry name" value="LexA/Signal peptidase"/>
    <property type="match status" value="1"/>
</dbReference>
<dbReference type="GO" id="GO:0004252">
    <property type="term" value="F:serine-type endopeptidase activity"/>
    <property type="evidence" value="ECO:0007669"/>
    <property type="project" value="InterPro"/>
</dbReference>
<feature type="domain" description="Peptidase S26" evidence="4">
    <location>
        <begin position="104"/>
        <end position="270"/>
    </location>
</feature>
<feature type="transmembrane region" description="Helical" evidence="3">
    <location>
        <begin position="99"/>
        <end position="121"/>
    </location>
</feature>
<dbReference type="GO" id="GO:0009003">
    <property type="term" value="F:signal peptidase activity"/>
    <property type="evidence" value="ECO:0007669"/>
    <property type="project" value="UniProtKB-EC"/>
</dbReference>
<keyword evidence="3" id="KW-0812">Transmembrane</keyword>
<dbReference type="NCBIfam" id="TIGR02227">
    <property type="entry name" value="sigpep_I_bact"/>
    <property type="match status" value="1"/>
</dbReference>
<keyword evidence="3" id="KW-0472">Membrane</keyword>
<proteinExistence type="inferred from homology"/>
<evidence type="ECO:0000313" key="5">
    <source>
        <dbReference type="EMBL" id="RSU16825.1"/>
    </source>
</evidence>
<keyword evidence="3" id="KW-1133">Transmembrane helix</keyword>
<gene>
    <name evidence="5" type="ORF">CBF28_01160</name>
</gene>
<accession>A0A430B941</accession>
<dbReference type="GO" id="GO:0006465">
    <property type="term" value="P:signal peptide processing"/>
    <property type="evidence" value="ECO:0007669"/>
    <property type="project" value="InterPro"/>
</dbReference>
<name>A0A430B941_9ENTE</name>
<dbReference type="PANTHER" id="PTHR43390">
    <property type="entry name" value="SIGNAL PEPTIDASE I"/>
    <property type="match status" value="1"/>
</dbReference>
<dbReference type="InterPro" id="IPR019533">
    <property type="entry name" value="Peptidase_S26"/>
</dbReference>